<dbReference type="EMBL" id="JAZDUA010000177">
    <property type="protein sequence ID" value="KAK7865425.1"/>
    <property type="molecule type" value="Genomic_DNA"/>
</dbReference>
<dbReference type="InterPro" id="IPR036291">
    <property type="entry name" value="NAD(P)-bd_dom_sf"/>
</dbReference>
<evidence type="ECO:0000256" key="2">
    <source>
        <dbReference type="ARBA" id="ARBA00023002"/>
    </source>
</evidence>
<dbReference type="Gene3D" id="3.40.50.720">
    <property type="entry name" value="NAD(P)-binding Rossmann-like Domain"/>
    <property type="match status" value="1"/>
</dbReference>
<dbReference type="AlphaFoldDB" id="A0AAN9Z849"/>
<dbReference type="PANTHER" id="PTHR43943:SF2">
    <property type="entry name" value="DEHYDROGENASE_REDUCTASE 4"/>
    <property type="match status" value="1"/>
</dbReference>
<proteinExistence type="inferred from homology"/>
<dbReference type="Proteomes" id="UP001378592">
    <property type="component" value="Unassembled WGS sequence"/>
</dbReference>
<reference evidence="3 4" key="1">
    <citation type="submission" date="2024-03" db="EMBL/GenBank/DDBJ databases">
        <title>The genome assembly and annotation of the cricket Gryllus longicercus Weissman &amp; Gray.</title>
        <authorList>
            <person name="Szrajer S."/>
            <person name="Gray D."/>
            <person name="Ylla G."/>
        </authorList>
    </citation>
    <scope>NUCLEOTIDE SEQUENCE [LARGE SCALE GENOMIC DNA]</scope>
    <source>
        <strain evidence="3">DAG 2021-001</strain>
        <tissue evidence="3">Whole body minus gut</tissue>
    </source>
</reference>
<organism evidence="3 4">
    <name type="scientific">Gryllus longicercus</name>
    <dbReference type="NCBI Taxonomy" id="2509291"/>
    <lineage>
        <taxon>Eukaryota</taxon>
        <taxon>Metazoa</taxon>
        <taxon>Ecdysozoa</taxon>
        <taxon>Arthropoda</taxon>
        <taxon>Hexapoda</taxon>
        <taxon>Insecta</taxon>
        <taxon>Pterygota</taxon>
        <taxon>Neoptera</taxon>
        <taxon>Polyneoptera</taxon>
        <taxon>Orthoptera</taxon>
        <taxon>Ensifera</taxon>
        <taxon>Gryllidea</taxon>
        <taxon>Grylloidea</taxon>
        <taxon>Gryllidae</taxon>
        <taxon>Gryllinae</taxon>
        <taxon>Gryllus</taxon>
    </lineage>
</organism>
<dbReference type="FunFam" id="3.40.50.720:FF:000084">
    <property type="entry name" value="Short-chain dehydrogenase reductase"/>
    <property type="match status" value="1"/>
</dbReference>
<sequence>MLSCTMCGTKNDRGAGNVNEEGREMLRRFFPEIKKLSSNMSCQAGNVKLKGKVAVVTASTDGIGLAIARRLAQDGASVVISSRKENNVQRAVNDLQSEGLTVSGIVCHVGKASDRQKLLECASSKYGGIDILVSNAAVNPTVGHVLECEESSWDKIFEINVKAAYMLSKEVLPFLRQRGGGSITYISSIAGFQPFDVLGAYSVSKTALLGLTKAASQGLAEENIRVNCVAPGIVETRFAAALHEQESAREAAISKIPMGRLAQPHEIAGIVSFLCSNDASYITGETIVVSGGMSSRL</sequence>
<name>A0AAN9Z849_9ORTH</name>
<gene>
    <name evidence="3" type="ORF">R5R35_012790</name>
</gene>
<comment type="caution">
    <text evidence="3">The sequence shown here is derived from an EMBL/GenBank/DDBJ whole genome shotgun (WGS) entry which is preliminary data.</text>
</comment>
<dbReference type="PRINTS" id="PR00080">
    <property type="entry name" value="SDRFAMILY"/>
</dbReference>
<keyword evidence="4" id="KW-1185">Reference proteome</keyword>
<evidence type="ECO:0008006" key="5">
    <source>
        <dbReference type="Google" id="ProtNLM"/>
    </source>
</evidence>
<dbReference type="NCBIfam" id="NF005559">
    <property type="entry name" value="PRK07231.1"/>
    <property type="match status" value="1"/>
</dbReference>
<dbReference type="GO" id="GO:0004090">
    <property type="term" value="F:carbonyl reductase (NADPH) activity"/>
    <property type="evidence" value="ECO:0007669"/>
    <property type="project" value="TreeGrafter"/>
</dbReference>
<dbReference type="PANTHER" id="PTHR43943">
    <property type="entry name" value="DEHYDROGENASE/REDUCTASE (SDR FAMILY) MEMBER 4"/>
    <property type="match status" value="1"/>
</dbReference>
<keyword evidence="2" id="KW-0560">Oxidoreductase</keyword>
<protein>
    <recommendedName>
        <fullName evidence="5">Dehydrogenase/reductase SDR family member 4</fullName>
    </recommendedName>
</protein>
<dbReference type="SUPFAM" id="SSF51735">
    <property type="entry name" value="NAD(P)-binding Rossmann-fold domains"/>
    <property type="match status" value="1"/>
</dbReference>
<accession>A0AAN9Z849</accession>
<evidence type="ECO:0000313" key="4">
    <source>
        <dbReference type="Proteomes" id="UP001378592"/>
    </source>
</evidence>
<evidence type="ECO:0000256" key="1">
    <source>
        <dbReference type="ARBA" id="ARBA00006484"/>
    </source>
</evidence>
<comment type="similarity">
    <text evidence="1">Belongs to the short-chain dehydrogenases/reductases (SDR) family.</text>
</comment>
<dbReference type="PROSITE" id="PS00061">
    <property type="entry name" value="ADH_SHORT"/>
    <property type="match status" value="1"/>
</dbReference>
<dbReference type="Pfam" id="PF13561">
    <property type="entry name" value="adh_short_C2"/>
    <property type="match status" value="1"/>
</dbReference>
<dbReference type="InterPro" id="IPR002347">
    <property type="entry name" value="SDR_fam"/>
</dbReference>
<dbReference type="PRINTS" id="PR00081">
    <property type="entry name" value="GDHRDH"/>
</dbReference>
<evidence type="ECO:0000313" key="3">
    <source>
        <dbReference type="EMBL" id="KAK7865425.1"/>
    </source>
</evidence>
<dbReference type="InterPro" id="IPR020904">
    <property type="entry name" value="Sc_DH/Rdtase_CS"/>
</dbReference>